<dbReference type="Proteomes" id="UP001217089">
    <property type="component" value="Unassembled WGS sequence"/>
</dbReference>
<keyword evidence="5" id="KW-0677">Repeat</keyword>
<dbReference type="Gene3D" id="4.10.400.10">
    <property type="entry name" value="Low-density Lipoprotein Receptor"/>
    <property type="match status" value="1"/>
</dbReference>
<keyword evidence="7 13" id="KW-0297">G-protein coupled receptor</keyword>
<keyword evidence="4 13" id="KW-0812">Transmembrane</keyword>
<evidence type="ECO:0000259" key="15">
    <source>
        <dbReference type="PROSITE" id="PS50262"/>
    </source>
</evidence>
<dbReference type="CDD" id="cd00112">
    <property type="entry name" value="LDLa"/>
    <property type="match status" value="1"/>
</dbReference>
<dbReference type="InterPro" id="IPR017452">
    <property type="entry name" value="GPCR_Rhodpsn_7TM"/>
</dbReference>
<gene>
    <name evidence="16" type="ORF">KUTeg_005318</name>
</gene>
<feature type="domain" description="G-protein coupled receptors family 1 profile" evidence="15">
    <location>
        <begin position="810"/>
        <end position="1064"/>
    </location>
</feature>
<feature type="disulfide bond" evidence="12">
    <location>
        <begin position="24"/>
        <end position="42"/>
    </location>
</feature>
<dbReference type="SMART" id="SM00192">
    <property type="entry name" value="LDLa"/>
    <property type="match status" value="2"/>
</dbReference>
<dbReference type="InterPro" id="IPR011042">
    <property type="entry name" value="6-blade_b-propeller_TolB-like"/>
</dbReference>
<dbReference type="EMBL" id="JARBDR010000246">
    <property type="protein sequence ID" value="KAJ8317414.1"/>
    <property type="molecule type" value="Genomic_DNA"/>
</dbReference>
<evidence type="ECO:0000256" key="2">
    <source>
        <dbReference type="ARBA" id="ARBA00022475"/>
    </source>
</evidence>
<evidence type="ECO:0000256" key="5">
    <source>
        <dbReference type="ARBA" id="ARBA00022737"/>
    </source>
</evidence>
<protein>
    <recommendedName>
        <fullName evidence="15">G-protein coupled receptors family 1 profile domain-containing protein</fullName>
    </recommendedName>
</protein>
<dbReference type="InterPro" id="IPR036055">
    <property type="entry name" value="LDL_receptor-like_sf"/>
</dbReference>
<dbReference type="InterPro" id="IPR023415">
    <property type="entry name" value="LDLR_class-A_CS"/>
</dbReference>
<dbReference type="Gene3D" id="3.80.10.10">
    <property type="entry name" value="Ribonuclease Inhibitor"/>
    <property type="match status" value="1"/>
</dbReference>
<feature type="disulfide bond" evidence="12">
    <location>
        <begin position="36"/>
        <end position="51"/>
    </location>
</feature>
<keyword evidence="17" id="KW-1185">Reference proteome</keyword>
<feature type="transmembrane region" description="Helical" evidence="14">
    <location>
        <begin position="1009"/>
        <end position="1039"/>
    </location>
</feature>
<dbReference type="SUPFAM" id="SSF52058">
    <property type="entry name" value="L domain-like"/>
    <property type="match status" value="1"/>
</dbReference>
<keyword evidence="2" id="KW-1003">Cell membrane</keyword>
<evidence type="ECO:0000313" key="16">
    <source>
        <dbReference type="EMBL" id="KAJ8317414.1"/>
    </source>
</evidence>
<evidence type="ECO:0000256" key="11">
    <source>
        <dbReference type="ARBA" id="ARBA00023224"/>
    </source>
</evidence>
<dbReference type="Pfam" id="PF13855">
    <property type="entry name" value="LRR_8"/>
    <property type="match status" value="1"/>
</dbReference>
<keyword evidence="11 13" id="KW-0807">Transducer</keyword>
<dbReference type="PROSITE" id="PS50068">
    <property type="entry name" value="LDLRA_2"/>
    <property type="match status" value="1"/>
</dbReference>
<dbReference type="Gene3D" id="1.20.1070.10">
    <property type="entry name" value="Rhodopsin 7-helix transmembrane proteins"/>
    <property type="match status" value="1"/>
</dbReference>
<dbReference type="PANTHER" id="PTHR24372">
    <property type="entry name" value="GLYCOPROTEIN HORMONE RECEPTOR"/>
    <property type="match status" value="1"/>
</dbReference>
<feature type="transmembrane region" description="Helical" evidence="14">
    <location>
        <begin position="798"/>
        <end position="820"/>
    </location>
</feature>
<evidence type="ECO:0000256" key="10">
    <source>
        <dbReference type="ARBA" id="ARBA00023170"/>
    </source>
</evidence>
<feature type="transmembrane region" description="Helical" evidence="14">
    <location>
        <begin position="832"/>
        <end position="853"/>
    </location>
</feature>
<dbReference type="PROSITE" id="PS00237">
    <property type="entry name" value="G_PROTEIN_RECEP_F1_1"/>
    <property type="match status" value="1"/>
</dbReference>
<feature type="disulfide bond" evidence="12">
    <location>
        <begin position="17"/>
        <end position="29"/>
    </location>
</feature>
<evidence type="ECO:0000256" key="3">
    <source>
        <dbReference type="ARBA" id="ARBA00022614"/>
    </source>
</evidence>
<evidence type="ECO:0000256" key="9">
    <source>
        <dbReference type="ARBA" id="ARBA00023157"/>
    </source>
</evidence>
<dbReference type="Pfam" id="PF00001">
    <property type="entry name" value="7tm_1"/>
    <property type="match status" value="1"/>
</dbReference>
<dbReference type="InterPro" id="IPR000276">
    <property type="entry name" value="GPCR_Rhodpsn"/>
</dbReference>
<keyword evidence="10 13" id="KW-0675">Receptor</keyword>
<accession>A0ABQ9FJF3</accession>
<keyword evidence="9 12" id="KW-1015">Disulfide bond</keyword>
<reference evidence="16 17" key="1">
    <citation type="submission" date="2022-12" db="EMBL/GenBank/DDBJ databases">
        <title>Chromosome-level genome of Tegillarca granosa.</title>
        <authorList>
            <person name="Kim J."/>
        </authorList>
    </citation>
    <scope>NUCLEOTIDE SEQUENCE [LARGE SCALE GENOMIC DNA]</scope>
    <source>
        <strain evidence="16">Teg-2019</strain>
        <tissue evidence="16">Adductor muscle</tissue>
    </source>
</reference>
<evidence type="ECO:0000256" key="14">
    <source>
        <dbReference type="SAM" id="Phobius"/>
    </source>
</evidence>
<comment type="subcellular location">
    <subcellularLocation>
        <location evidence="1">Cell membrane</location>
        <topology evidence="1">Multi-pass membrane protein</topology>
    </subcellularLocation>
</comment>
<feature type="transmembrane region" description="Helical" evidence="14">
    <location>
        <begin position="1045"/>
        <end position="1070"/>
    </location>
</feature>
<feature type="transmembrane region" description="Helical" evidence="14">
    <location>
        <begin position="919"/>
        <end position="937"/>
    </location>
</feature>
<feature type="transmembrane region" description="Helical" evidence="14">
    <location>
        <begin position="962"/>
        <end position="988"/>
    </location>
</feature>
<evidence type="ECO:0000256" key="12">
    <source>
        <dbReference type="PROSITE-ProRule" id="PRU00124"/>
    </source>
</evidence>
<dbReference type="PRINTS" id="PR00237">
    <property type="entry name" value="GPCRRHODOPSN"/>
</dbReference>
<evidence type="ECO:0000256" key="6">
    <source>
        <dbReference type="ARBA" id="ARBA00022989"/>
    </source>
</evidence>
<organism evidence="16 17">
    <name type="scientific">Tegillarca granosa</name>
    <name type="common">Malaysian cockle</name>
    <name type="synonym">Anadara granosa</name>
    <dbReference type="NCBI Taxonomy" id="220873"/>
    <lineage>
        <taxon>Eukaryota</taxon>
        <taxon>Metazoa</taxon>
        <taxon>Spiralia</taxon>
        <taxon>Lophotrochozoa</taxon>
        <taxon>Mollusca</taxon>
        <taxon>Bivalvia</taxon>
        <taxon>Autobranchia</taxon>
        <taxon>Pteriomorphia</taxon>
        <taxon>Arcoida</taxon>
        <taxon>Arcoidea</taxon>
        <taxon>Arcidae</taxon>
        <taxon>Tegillarca</taxon>
    </lineage>
</organism>
<dbReference type="PANTHER" id="PTHR24372:SF77">
    <property type="entry name" value="G-PROTEIN COUPLED RECEPTORS FAMILY 1 PROFILE DOMAIN-CONTAINING PROTEIN"/>
    <property type="match status" value="1"/>
</dbReference>
<dbReference type="InterPro" id="IPR002172">
    <property type="entry name" value="LDrepeatLR_classA_rpt"/>
</dbReference>
<name>A0ABQ9FJF3_TEGGR</name>
<comment type="caution">
    <text evidence="16">The sequence shown here is derived from an EMBL/GenBank/DDBJ whole genome shotgun (WGS) entry which is preliminary data.</text>
</comment>
<dbReference type="InterPro" id="IPR001611">
    <property type="entry name" value="Leu-rich_rpt"/>
</dbReference>
<dbReference type="Gene3D" id="2.120.10.30">
    <property type="entry name" value="TolB, C-terminal domain"/>
    <property type="match status" value="2"/>
</dbReference>
<sequence length="1087" mass="122787">MRQNVKSNPLIAIKTNCGSNFIKCRNNHCIPTSKVCDTFDDCKDGSDEINCNFDNDFDHPGLLMSNESSLELKSVQHRNSNIGRGLSMNYGDSSIFWTDDENTTIRYNTVNITNGKVEKISMKIIGDENVNEVVIDWILGNIYWISEQKIKVSNNVLLITYEQGYQLESNFICKFNPIEMTILLASFETSAKFIFWGGAGSESSVDRITMDGKSKFSRDPCSLIPYFSCQCYKGSYFSKDAPSHYFKGIADALIVTEVCGAHSITLDDKYTMVNLRENNGTDVPGYPDFDPLENIIYWTEGVIDPVIRKSPFGVAGRSQILLKEKEEIWLSGIAVGWITRMLYWCVFSSRTIKGKSLAGDGTQVQVAKSYFPIVSIGIDPFNGHIYWSIWEPEPAIYRSGVIGKRTDLYIKAPILKQPYSLSVDYMNGKLYWLNEETIYSRDLDAILSSHGYIVTKSQKVTALHYFGNIAYVAFANRVDAYDTKSDRWTGTQGSPPSLSSGFLSLNGIKAVKLKSKDVTPNCPEYARCWGSNGHWECLNDSMICDGNPTCFGGIDEFFCDRCSDVNCSQGVLGLHCEPLSEPLMVEPGLSDFLNWDSHPFAKFTTLKDFISSECSLYLRYKEHFTELINDTKQIETPLASSIHVLRQIMKAKIFRNADIIETLELSGKSLVENIYEDTFTAYKLITDLSISSTKLSYLNEESFWNMSSIKDFNISNNRIKFIGENVLQPFENLEVIDMRGNDIKLTSDIFKMNQKLKIIYSDSYSFCCIQPKSVEACYAPIYDVSSCTDLIQDAVLRIFLWLVAIFAFVGNVGVLIKRLLIDKRQTGTFNIFVNNLSLSDALMGLYLLIIAVHDAMFRGHYAWSEYDWRNSILCKISGMLSLMSSEASVWFIFLITVDRFLAVKYPIGGKRMTKTISRMISLCFWIFAVVLAVIPVFPYPEFYSTSGICIALPITSYFQDGLTYSVVLFLGVNFALFCMLGIGQILIFREILISATKTKRQLTQNEKSVAYMLAWVVMTDFFCWIPIGIMVVLALSGVYIPRGVYAWIVVFVLPINSAINPFIYTFAGVIKTKIAKYRSSRGSQDAL</sequence>
<comment type="similarity">
    <text evidence="13">Belongs to the G-protein coupled receptor 1 family.</text>
</comment>
<dbReference type="Pfam" id="PF00057">
    <property type="entry name" value="Ldl_recept_a"/>
    <property type="match status" value="1"/>
</dbReference>
<keyword evidence="6 14" id="KW-1133">Transmembrane helix</keyword>
<feature type="transmembrane region" description="Helical" evidence="14">
    <location>
        <begin position="887"/>
        <end position="907"/>
    </location>
</feature>
<evidence type="ECO:0000256" key="1">
    <source>
        <dbReference type="ARBA" id="ARBA00004651"/>
    </source>
</evidence>
<evidence type="ECO:0000256" key="13">
    <source>
        <dbReference type="RuleBase" id="RU000688"/>
    </source>
</evidence>
<evidence type="ECO:0000256" key="8">
    <source>
        <dbReference type="ARBA" id="ARBA00023136"/>
    </source>
</evidence>
<evidence type="ECO:0000256" key="4">
    <source>
        <dbReference type="ARBA" id="ARBA00022692"/>
    </source>
</evidence>
<evidence type="ECO:0000313" key="17">
    <source>
        <dbReference type="Proteomes" id="UP001217089"/>
    </source>
</evidence>
<proteinExistence type="inferred from homology"/>
<dbReference type="SUPFAM" id="SSF57424">
    <property type="entry name" value="LDL receptor-like module"/>
    <property type="match status" value="1"/>
</dbReference>
<keyword evidence="3" id="KW-0433">Leucine-rich repeat</keyword>
<evidence type="ECO:0000256" key="7">
    <source>
        <dbReference type="ARBA" id="ARBA00023040"/>
    </source>
</evidence>
<dbReference type="SUPFAM" id="SSF81321">
    <property type="entry name" value="Family A G protein-coupled receptor-like"/>
    <property type="match status" value="1"/>
</dbReference>
<dbReference type="PROSITE" id="PS50262">
    <property type="entry name" value="G_PROTEIN_RECEP_F1_2"/>
    <property type="match status" value="1"/>
</dbReference>
<dbReference type="InterPro" id="IPR032675">
    <property type="entry name" value="LRR_dom_sf"/>
</dbReference>
<keyword evidence="8 14" id="KW-0472">Membrane</keyword>
<dbReference type="PROSITE" id="PS01209">
    <property type="entry name" value="LDLRA_1"/>
    <property type="match status" value="1"/>
</dbReference>
<dbReference type="SUPFAM" id="SSF63825">
    <property type="entry name" value="YWTD domain"/>
    <property type="match status" value="1"/>
</dbReference>